<dbReference type="Gene3D" id="3.10.310.10">
    <property type="entry name" value="Diaminopimelate Epimerase, Chain A, domain 1"/>
    <property type="match status" value="2"/>
</dbReference>
<accession>A0A1S1NBH8</accession>
<organism evidence="3 4">
    <name type="scientific">Pseudoalteromonas byunsanensis</name>
    <dbReference type="NCBI Taxonomy" id="327939"/>
    <lineage>
        <taxon>Bacteria</taxon>
        <taxon>Pseudomonadati</taxon>
        <taxon>Pseudomonadota</taxon>
        <taxon>Gammaproteobacteria</taxon>
        <taxon>Alteromonadales</taxon>
        <taxon>Pseudoalteromonadaceae</taxon>
        <taxon>Pseudoalteromonas</taxon>
    </lineage>
</organism>
<dbReference type="NCBIfam" id="TIGR00654">
    <property type="entry name" value="PhzF_family"/>
    <property type="match status" value="1"/>
</dbReference>
<comment type="similarity">
    <text evidence="1">Belongs to the PhzF family.</text>
</comment>
<comment type="caution">
    <text evidence="3">The sequence shown here is derived from an EMBL/GenBank/DDBJ whole genome shotgun (WGS) entry which is preliminary data.</text>
</comment>
<dbReference type="GO" id="GO:0005737">
    <property type="term" value="C:cytoplasm"/>
    <property type="evidence" value="ECO:0007669"/>
    <property type="project" value="TreeGrafter"/>
</dbReference>
<evidence type="ECO:0000313" key="4">
    <source>
        <dbReference type="Proteomes" id="UP000180253"/>
    </source>
</evidence>
<feature type="active site" evidence="2">
    <location>
        <position position="44"/>
    </location>
</feature>
<dbReference type="Pfam" id="PF02567">
    <property type="entry name" value="PhzC-PhzF"/>
    <property type="match status" value="1"/>
</dbReference>
<dbReference type="EMBL" id="MNAN01000026">
    <property type="protein sequence ID" value="OHU96745.1"/>
    <property type="molecule type" value="Genomic_DNA"/>
</dbReference>
<protein>
    <recommendedName>
        <fullName evidence="5">Phenazine biosynthesis protein PhzF</fullName>
    </recommendedName>
</protein>
<dbReference type="Proteomes" id="UP000180253">
    <property type="component" value="Unassembled WGS sequence"/>
</dbReference>
<dbReference type="PIRSF" id="PIRSF016184">
    <property type="entry name" value="PhzC_PhzF"/>
    <property type="match status" value="1"/>
</dbReference>
<evidence type="ECO:0000313" key="3">
    <source>
        <dbReference type="EMBL" id="OHU96745.1"/>
    </source>
</evidence>
<dbReference type="PANTHER" id="PTHR13774:SF32">
    <property type="entry name" value="ANTISENSE-ENHANCING SEQUENCE 1"/>
    <property type="match status" value="1"/>
</dbReference>
<dbReference type="InterPro" id="IPR003719">
    <property type="entry name" value="Phenazine_PhzF-like"/>
</dbReference>
<dbReference type="OrthoDB" id="9788221at2"/>
<proteinExistence type="inferred from homology"/>
<evidence type="ECO:0008006" key="5">
    <source>
        <dbReference type="Google" id="ProtNLM"/>
    </source>
</evidence>
<dbReference type="SUPFAM" id="SSF54506">
    <property type="entry name" value="Diaminopimelate epimerase-like"/>
    <property type="match status" value="1"/>
</dbReference>
<gene>
    <name evidence="3" type="ORF">BIW53_05320</name>
</gene>
<keyword evidence="4" id="KW-1185">Reference proteome</keyword>
<dbReference type="AlphaFoldDB" id="A0A1S1NBH8"/>
<evidence type="ECO:0000256" key="2">
    <source>
        <dbReference type="PIRSR" id="PIRSR016184-1"/>
    </source>
</evidence>
<dbReference type="PANTHER" id="PTHR13774">
    <property type="entry name" value="PHENAZINE BIOSYNTHESIS PROTEIN"/>
    <property type="match status" value="1"/>
</dbReference>
<dbReference type="STRING" id="327939.BIW53_05320"/>
<reference evidence="3 4" key="1">
    <citation type="submission" date="2016-10" db="EMBL/GenBank/DDBJ databases">
        <title>Pseudoalteromonas amylolytica sp. nov., isolated from the surface seawater.</title>
        <authorList>
            <person name="Wu Y.-H."/>
            <person name="Cheng H."/>
            <person name="Jin X.-B."/>
            <person name="Wang C.-S."/>
            <person name="Xu X.-W."/>
        </authorList>
    </citation>
    <scope>NUCLEOTIDE SEQUENCE [LARGE SCALE GENOMIC DNA]</scope>
    <source>
        <strain evidence="3 4">JCM 12483</strain>
    </source>
</reference>
<name>A0A1S1NBH8_9GAMM</name>
<dbReference type="GO" id="GO:0016853">
    <property type="term" value="F:isomerase activity"/>
    <property type="evidence" value="ECO:0007669"/>
    <property type="project" value="TreeGrafter"/>
</dbReference>
<evidence type="ECO:0000256" key="1">
    <source>
        <dbReference type="ARBA" id="ARBA00008270"/>
    </source>
</evidence>
<sequence>MRCKLVDVFSKQKLQGNSLAVFYDCQELSKRQMQAWTREMRQFESIFVDTSVTPYRAWIFTMEEELDFAGHPLIGLAYHLHELFGVPDETYTWSIELNQKVVELSSRWRGKHFLATMHQGAPEFIHTLTSKQSEPFYAALGIEQLQPQELPAQVISTGLPYLILPIEHGLSKVSFNTDQLESMLEQYQAKFLYLIDVNNFEGRTWDNLGSIEDIATGSAAGPVAAYLYQQGLTTQADISIGQGRFVDRPSEIKVELKCVGSEIVDAIVSGYVTHVGDFILSD</sequence>
<dbReference type="RefSeq" id="WP_070990833.1">
    <property type="nucleotide sequence ID" value="NZ_CBCSHD010000001.1"/>
</dbReference>